<dbReference type="Proteomes" id="UP000059680">
    <property type="component" value="Chromosome 1"/>
</dbReference>
<feature type="region of interest" description="Disordered" evidence="1">
    <location>
        <begin position="146"/>
        <end position="169"/>
    </location>
</feature>
<organism evidence="2 3">
    <name type="scientific">Oryza sativa subsp. japonica</name>
    <name type="common">Rice</name>
    <dbReference type="NCBI Taxonomy" id="39947"/>
    <lineage>
        <taxon>Eukaryota</taxon>
        <taxon>Viridiplantae</taxon>
        <taxon>Streptophyta</taxon>
        <taxon>Embryophyta</taxon>
        <taxon>Tracheophyta</taxon>
        <taxon>Spermatophyta</taxon>
        <taxon>Magnoliopsida</taxon>
        <taxon>Liliopsida</taxon>
        <taxon>Poales</taxon>
        <taxon>Poaceae</taxon>
        <taxon>BOP clade</taxon>
        <taxon>Oryzoideae</taxon>
        <taxon>Oryzeae</taxon>
        <taxon>Oryzinae</taxon>
        <taxon>Oryza</taxon>
        <taxon>Oryza sativa</taxon>
    </lineage>
</organism>
<name>A0A0P0V2Y8_ORYSJ</name>
<proteinExistence type="predicted"/>
<evidence type="ECO:0000256" key="1">
    <source>
        <dbReference type="SAM" id="MobiDB-lite"/>
    </source>
</evidence>
<reference evidence="3" key="1">
    <citation type="journal article" date="2005" name="Nature">
        <title>The map-based sequence of the rice genome.</title>
        <authorList>
            <consortium name="International rice genome sequencing project (IRGSP)"/>
            <person name="Matsumoto T."/>
            <person name="Wu J."/>
            <person name="Kanamori H."/>
            <person name="Katayose Y."/>
            <person name="Fujisawa M."/>
            <person name="Namiki N."/>
            <person name="Mizuno H."/>
            <person name="Yamamoto K."/>
            <person name="Antonio B.A."/>
            <person name="Baba T."/>
            <person name="Sakata K."/>
            <person name="Nagamura Y."/>
            <person name="Aoki H."/>
            <person name="Arikawa K."/>
            <person name="Arita K."/>
            <person name="Bito T."/>
            <person name="Chiden Y."/>
            <person name="Fujitsuka N."/>
            <person name="Fukunaka R."/>
            <person name="Hamada M."/>
            <person name="Harada C."/>
            <person name="Hayashi A."/>
            <person name="Hijishita S."/>
            <person name="Honda M."/>
            <person name="Hosokawa S."/>
            <person name="Ichikawa Y."/>
            <person name="Idonuma A."/>
            <person name="Iijima M."/>
            <person name="Ikeda M."/>
            <person name="Ikeno M."/>
            <person name="Ito K."/>
            <person name="Ito S."/>
            <person name="Ito T."/>
            <person name="Ito Y."/>
            <person name="Ito Y."/>
            <person name="Iwabuchi A."/>
            <person name="Kamiya K."/>
            <person name="Karasawa W."/>
            <person name="Kurita K."/>
            <person name="Katagiri S."/>
            <person name="Kikuta A."/>
            <person name="Kobayashi H."/>
            <person name="Kobayashi N."/>
            <person name="Machita K."/>
            <person name="Maehara T."/>
            <person name="Masukawa M."/>
            <person name="Mizubayashi T."/>
            <person name="Mukai Y."/>
            <person name="Nagasaki H."/>
            <person name="Nagata Y."/>
            <person name="Naito S."/>
            <person name="Nakashima M."/>
            <person name="Nakama Y."/>
            <person name="Nakamichi Y."/>
            <person name="Nakamura M."/>
            <person name="Meguro A."/>
            <person name="Negishi M."/>
            <person name="Ohta I."/>
            <person name="Ohta T."/>
            <person name="Okamoto M."/>
            <person name="Ono N."/>
            <person name="Saji S."/>
            <person name="Sakaguchi M."/>
            <person name="Sakai K."/>
            <person name="Shibata M."/>
            <person name="Shimokawa T."/>
            <person name="Song J."/>
            <person name="Takazaki Y."/>
            <person name="Terasawa K."/>
            <person name="Tsugane M."/>
            <person name="Tsuji K."/>
            <person name="Ueda S."/>
            <person name="Waki K."/>
            <person name="Yamagata H."/>
            <person name="Yamamoto M."/>
            <person name="Yamamoto S."/>
            <person name="Yamane H."/>
            <person name="Yoshiki S."/>
            <person name="Yoshihara R."/>
            <person name="Yukawa K."/>
            <person name="Zhong H."/>
            <person name="Yano M."/>
            <person name="Yuan Q."/>
            <person name="Ouyang S."/>
            <person name="Liu J."/>
            <person name="Jones K.M."/>
            <person name="Gansberger K."/>
            <person name="Moffat K."/>
            <person name="Hill J."/>
            <person name="Bera J."/>
            <person name="Fadrosh D."/>
            <person name="Jin S."/>
            <person name="Johri S."/>
            <person name="Kim M."/>
            <person name="Overton L."/>
            <person name="Reardon M."/>
            <person name="Tsitrin T."/>
            <person name="Vuong H."/>
            <person name="Weaver B."/>
            <person name="Ciecko A."/>
            <person name="Tallon L."/>
            <person name="Jackson J."/>
            <person name="Pai G."/>
            <person name="Aken S.V."/>
            <person name="Utterback T."/>
            <person name="Reidmuller S."/>
            <person name="Feldblyum T."/>
            <person name="Hsiao J."/>
            <person name="Zismann V."/>
            <person name="Iobst S."/>
            <person name="de Vazeille A.R."/>
            <person name="Buell C.R."/>
            <person name="Ying K."/>
            <person name="Li Y."/>
            <person name="Lu T."/>
            <person name="Huang Y."/>
            <person name="Zhao Q."/>
            <person name="Feng Q."/>
            <person name="Zhang L."/>
            <person name="Zhu J."/>
            <person name="Weng Q."/>
            <person name="Mu J."/>
            <person name="Lu Y."/>
            <person name="Fan D."/>
            <person name="Liu Y."/>
            <person name="Guan J."/>
            <person name="Zhang Y."/>
            <person name="Yu S."/>
            <person name="Liu X."/>
            <person name="Zhang Y."/>
            <person name="Hong G."/>
            <person name="Han B."/>
            <person name="Choisne N."/>
            <person name="Demange N."/>
            <person name="Orjeda G."/>
            <person name="Samain S."/>
            <person name="Cattolico L."/>
            <person name="Pelletier E."/>
            <person name="Couloux A."/>
            <person name="Segurens B."/>
            <person name="Wincker P."/>
            <person name="D'Hont A."/>
            <person name="Scarpelli C."/>
            <person name="Weissenbach J."/>
            <person name="Salanoubat M."/>
            <person name="Quetier F."/>
            <person name="Yu Y."/>
            <person name="Kim H.R."/>
            <person name="Rambo T."/>
            <person name="Currie J."/>
            <person name="Collura K."/>
            <person name="Luo M."/>
            <person name="Yang T."/>
            <person name="Ammiraju J.S.S."/>
            <person name="Engler F."/>
            <person name="Soderlund C."/>
            <person name="Wing R.A."/>
            <person name="Palmer L.E."/>
            <person name="de la Bastide M."/>
            <person name="Spiegel L."/>
            <person name="Nascimento L."/>
            <person name="Zutavern T."/>
            <person name="O'Shaughnessy A."/>
            <person name="Dike S."/>
            <person name="Dedhia N."/>
            <person name="Preston R."/>
            <person name="Balija V."/>
            <person name="McCombie W.R."/>
            <person name="Chow T."/>
            <person name="Chen H."/>
            <person name="Chung M."/>
            <person name="Chen C."/>
            <person name="Shaw J."/>
            <person name="Wu H."/>
            <person name="Hsiao K."/>
            <person name="Chao Y."/>
            <person name="Chu M."/>
            <person name="Cheng C."/>
            <person name="Hour A."/>
            <person name="Lee P."/>
            <person name="Lin S."/>
            <person name="Lin Y."/>
            <person name="Liou J."/>
            <person name="Liu S."/>
            <person name="Hsing Y."/>
            <person name="Raghuvanshi S."/>
            <person name="Mohanty A."/>
            <person name="Bharti A.K."/>
            <person name="Gaur A."/>
            <person name="Gupta V."/>
            <person name="Kumar D."/>
            <person name="Ravi V."/>
            <person name="Vij S."/>
            <person name="Kapur A."/>
            <person name="Khurana P."/>
            <person name="Khurana P."/>
            <person name="Khurana J.P."/>
            <person name="Tyagi A.K."/>
            <person name="Gaikwad K."/>
            <person name="Singh A."/>
            <person name="Dalal V."/>
            <person name="Srivastava S."/>
            <person name="Dixit A."/>
            <person name="Pal A.K."/>
            <person name="Ghazi I.A."/>
            <person name="Yadav M."/>
            <person name="Pandit A."/>
            <person name="Bhargava A."/>
            <person name="Sureshbabu K."/>
            <person name="Batra K."/>
            <person name="Sharma T.R."/>
            <person name="Mohapatra T."/>
            <person name="Singh N.K."/>
            <person name="Messing J."/>
            <person name="Nelson A.B."/>
            <person name="Fuks G."/>
            <person name="Kavchok S."/>
            <person name="Keizer G."/>
            <person name="Linton E."/>
            <person name="Llaca V."/>
            <person name="Song R."/>
            <person name="Tanyolac B."/>
            <person name="Young S."/>
            <person name="Ho-Il K."/>
            <person name="Hahn J.H."/>
            <person name="Sangsakoo G."/>
            <person name="Vanavichit A."/>
            <person name="de Mattos Luiz.A.T."/>
            <person name="Zimmer P.D."/>
            <person name="Malone G."/>
            <person name="Dellagostin O."/>
            <person name="de Oliveira A.C."/>
            <person name="Bevan M."/>
            <person name="Bancroft I."/>
            <person name="Minx P."/>
            <person name="Cordum H."/>
            <person name="Wilson R."/>
            <person name="Cheng Z."/>
            <person name="Jin W."/>
            <person name="Jiang J."/>
            <person name="Leong S.A."/>
            <person name="Iwama H."/>
            <person name="Gojobori T."/>
            <person name="Itoh T."/>
            <person name="Niimura Y."/>
            <person name="Fujii Y."/>
            <person name="Habara T."/>
            <person name="Sakai H."/>
            <person name="Sato Y."/>
            <person name="Wilson G."/>
            <person name="Kumar K."/>
            <person name="McCouch S."/>
            <person name="Juretic N."/>
            <person name="Hoen D."/>
            <person name="Wright S."/>
            <person name="Bruskiewich R."/>
            <person name="Bureau T."/>
            <person name="Miyao A."/>
            <person name="Hirochika H."/>
            <person name="Nishikawa T."/>
            <person name="Kadowaki K."/>
            <person name="Sugiura M."/>
            <person name="Burr B."/>
            <person name="Sasaki T."/>
        </authorList>
    </citation>
    <scope>NUCLEOTIDE SEQUENCE [LARGE SCALE GENOMIC DNA]</scope>
    <source>
        <strain evidence="3">cv. Nipponbare</strain>
    </source>
</reference>
<dbReference type="PaxDb" id="39947-A0A0P0V2Y8"/>
<feature type="non-terminal residue" evidence="2">
    <location>
        <position position="169"/>
    </location>
</feature>
<gene>
    <name evidence="2" type="ordered locus">Os01g0372866</name>
    <name evidence="2" type="ORF">OSNPB_010372866</name>
</gene>
<evidence type="ECO:0000313" key="2">
    <source>
        <dbReference type="EMBL" id="BAS72187.1"/>
    </source>
</evidence>
<dbReference type="EMBL" id="AP014957">
    <property type="protein sequence ID" value="BAS72187.1"/>
    <property type="molecule type" value="Genomic_DNA"/>
</dbReference>
<accession>A0A0P0V2Y8</accession>
<evidence type="ECO:0000313" key="3">
    <source>
        <dbReference type="Proteomes" id="UP000059680"/>
    </source>
</evidence>
<dbReference type="AlphaFoldDB" id="A0A0P0V2Y8"/>
<dbReference type="InParanoid" id="A0A0P0V2Y8"/>
<sequence>MDDVPEILERELGLGQRVGGGVDLADLDDAVDAELDALLGALRRLLELALDEHGRARGGERRERVDGGVDEDLQVGGAGAIVELEEGEGAFPLLPPGLDPPAHDDALAGARGAVGQDGSDAGAVGGGLQVVGEGGRGHGGRRGVFGHGGGEGLGGGGGGGGGGEEWCRV</sequence>
<keyword evidence="3" id="KW-1185">Reference proteome</keyword>
<reference evidence="2 3" key="3">
    <citation type="journal article" date="2013" name="Rice">
        <title>Improvement of the Oryza sativa Nipponbare reference genome using next generation sequence and optical map data.</title>
        <authorList>
            <person name="Kawahara Y."/>
            <person name="de la Bastide M."/>
            <person name="Hamilton J.P."/>
            <person name="Kanamori H."/>
            <person name="McCombie W.R."/>
            <person name="Ouyang S."/>
            <person name="Schwartz D.C."/>
            <person name="Tanaka T."/>
            <person name="Wu J."/>
            <person name="Zhou S."/>
            <person name="Childs K.L."/>
            <person name="Davidson R.M."/>
            <person name="Lin H."/>
            <person name="Quesada-Ocampo L."/>
            <person name="Vaillancourt B."/>
            <person name="Sakai H."/>
            <person name="Lee S.S."/>
            <person name="Kim J."/>
            <person name="Numa H."/>
            <person name="Itoh T."/>
            <person name="Buell C.R."/>
            <person name="Matsumoto T."/>
        </authorList>
    </citation>
    <scope>NUCLEOTIDE SEQUENCE [LARGE SCALE GENOMIC DNA]</scope>
    <source>
        <strain evidence="3">cv. Nipponbare</strain>
    </source>
</reference>
<reference evidence="2 3" key="2">
    <citation type="journal article" date="2013" name="Plant Cell Physiol.">
        <title>Rice Annotation Project Database (RAP-DB): an integrative and interactive database for rice genomics.</title>
        <authorList>
            <person name="Sakai H."/>
            <person name="Lee S.S."/>
            <person name="Tanaka T."/>
            <person name="Numa H."/>
            <person name="Kim J."/>
            <person name="Kawahara Y."/>
            <person name="Wakimoto H."/>
            <person name="Yang C.C."/>
            <person name="Iwamoto M."/>
            <person name="Abe T."/>
            <person name="Yamada Y."/>
            <person name="Muto A."/>
            <person name="Inokuchi H."/>
            <person name="Ikemura T."/>
            <person name="Matsumoto T."/>
            <person name="Sasaki T."/>
            <person name="Itoh T."/>
        </authorList>
    </citation>
    <scope>NUCLEOTIDE SEQUENCE [LARGE SCALE GENOMIC DNA]</scope>
    <source>
        <strain evidence="3">cv. Nipponbare</strain>
    </source>
</reference>
<protein>
    <submittedName>
        <fullName evidence="2">Os01g0372866 protein</fullName>
    </submittedName>
</protein>